<evidence type="ECO:0000313" key="10">
    <source>
        <dbReference type="Proteomes" id="UP000008850"/>
    </source>
</evidence>
<dbReference type="UniPathway" id="UPA00067">
    <property type="reaction ID" value="UER00121"/>
</dbReference>
<dbReference type="eggNOG" id="COG0160">
    <property type="taxonomic scope" value="Bacteria"/>
</dbReference>
<dbReference type="Gene3D" id="3.90.1150.10">
    <property type="entry name" value="Aspartate Aminotransferase, domain 1"/>
    <property type="match status" value="1"/>
</dbReference>
<evidence type="ECO:0000256" key="2">
    <source>
        <dbReference type="ARBA" id="ARBA00008954"/>
    </source>
</evidence>
<dbReference type="CDD" id="cd00610">
    <property type="entry name" value="OAT_like"/>
    <property type="match status" value="1"/>
</dbReference>
<comment type="function">
    <text evidence="7">Catalyzes reversively the conversion of L-aspartate beta-semialdehyde (ASA) to L-2,4-diaminobutyrate (DABA) by transamination with L-glutamate.</text>
</comment>
<dbReference type="InterPro" id="IPR015422">
    <property type="entry name" value="PyrdxlP-dep_Trfase_small"/>
</dbReference>
<accession>G4RBN3</accession>
<dbReference type="InterPro" id="IPR005814">
    <property type="entry name" value="Aminotrans_3"/>
</dbReference>
<dbReference type="InterPro" id="IPR015421">
    <property type="entry name" value="PyrdxlP-dep_Trfase_major"/>
</dbReference>
<keyword evidence="3 7" id="KW-0032">Aminotransferase</keyword>
<name>G4RBN3_PELHB</name>
<reference evidence="9 10" key="1">
    <citation type="journal article" date="2012" name="J. Bacteriol.">
        <title>Complete genome sequence of Pelagibacterium halotolerans B2T.</title>
        <authorList>
            <person name="Huo Y.Y."/>
            <person name="Cheng H."/>
            <person name="Han X.F."/>
            <person name="Jiang X.W."/>
            <person name="Sun C."/>
            <person name="Zhang X.Q."/>
            <person name="Zhu X.F."/>
            <person name="Liu Y.F."/>
            <person name="Li P.F."/>
            <person name="Ni P.X."/>
            <person name="Wu M."/>
        </authorList>
    </citation>
    <scope>NUCLEOTIDE SEQUENCE [LARGE SCALE GENOMIC DNA]</scope>
    <source>
        <strain evidence="10">DSM 22347 / JCM 15775 / CGMCC 1.7692 / B2</strain>
    </source>
</reference>
<dbReference type="EC" id="2.6.1.76" evidence="7"/>
<dbReference type="SUPFAM" id="SSF53383">
    <property type="entry name" value="PLP-dependent transferases"/>
    <property type="match status" value="1"/>
</dbReference>
<feature type="region of interest" description="Disordered" evidence="8">
    <location>
        <begin position="18"/>
        <end position="45"/>
    </location>
</feature>
<dbReference type="STRING" id="1082931.KKY_3692"/>
<dbReference type="PROSITE" id="PS00600">
    <property type="entry name" value="AA_TRANSFER_CLASS_3"/>
    <property type="match status" value="1"/>
</dbReference>
<sequence length="467" mass="50598">MQARIPLIPNSAVPLEASPAKVEDTFDDRERDTRETRRQGTMTTTHETFDRVESQVRSYSRSFPKLFGKAKGSIIYGEDGREYIDFLAGCSSLNYGHNDPDMQAALVDYVTSDGITHGLDMFTRAKEEFLVAYENIILKPRGMDYKLMFTGPTGANAVEAAIKLARKVTGRTNVIAFTNGFHGMTLGALAATGNAGKRGGAGIDLNGVHRAPFEGYFGPDVDTADMLEQMLDDPSGGIDAPAAILVEPVQGEGGLNAASGEWLKKIETIAKKHGALLILDDIQAGCGRTGTFFSFEEFGLDPDIITQAKSLSGMGLPFALTLLKPEHDIWKPAEHNGTFRGNNHAFVTARVALEKFWRDDAFANSVRAKGEHLKTRLGAIAKRYGLNLRGRGMMMGINTEQGDVASDICAKCFEKGLIIETSGGRDEVVKVLCPLTIDIAQLDKGLDIIEDAFEAVLAKDVSRAAAE</sequence>
<comment type="pathway">
    <text evidence="7">Amine and polyamine biosynthesis; ectoine biosynthesis; L-ectoine from L-aspartate 4-semialdehyde: step 1/3.</text>
</comment>
<keyword evidence="5 6" id="KW-0663">Pyridoxal phosphate</keyword>
<comment type="catalytic activity">
    <reaction evidence="7">
        <text>L-2,4-diaminobutanoate + 2-oxoglutarate = L-aspartate 4-semialdehyde + L-glutamate</text>
        <dbReference type="Rhea" id="RHEA:11160"/>
        <dbReference type="ChEBI" id="CHEBI:16810"/>
        <dbReference type="ChEBI" id="CHEBI:29985"/>
        <dbReference type="ChEBI" id="CHEBI:58761"/>
        <dbReference type="ChEBI" id="CHEBI:537519"/>
        <dbReference type="EC" id="2.6.1.76"/>
    </reaction>
</comment>
<dbReference type="GO" id="GO:0045303">
    <property type="term" value="F:diaminobutyrate-2-oxoglutarate transaminase activity"/>
    <property type="evidence" value="ECO:0007669"/>
    <property type="project" value="UniProtKB-EC"/>
</dbReference>
<dbReference type="Gene3D" id="3.40.640.10">
    <property type="entry name" value="Type I PLP-dependent aspartate aminotransferase-like (Major domain)"/>
    <property type="match status" value="1"/>
</dbReference>
<dbReference type="InterPro" id="IPR004637">
    <property type="entry name" value="Dat"/>
</dbReference>
<evidence type="ECO:0000256" key="3">
    <source>
        <dbReference type="ARBA" id="ARBA00022576"/>
    </source>
</evidence>
<dbReference type="PATRIC" id="fig|1082931.4.peg.3641"/>
<dbReference type="HOGENOM" id="CLU_016922_10_0_5"/>
<dbReference type="Proteomes" id="UP000008850">
    <property type="component" value="Chromosome"/>
</dbReference>
<comment type="cofactor">
    <cofactor evidence="1 7">
        <name>pyridoxal 5'-phosphate</name>
        <dbReference type="ChEBI" id="CHEBI:597326"/>
    </cofactor>
</comment>
<evidence type="ECO:0000256" key="4">
    <source>
        <dbReference type="ARBA" id="ARBA00022679"/>
    </source>
</evidence>
<keyword evidence="9" id="KW-0670">Pyruvate</keyword>
<dbReference type="KEGG" id="phl:KKY_3692"/>
<keyword evidence="10" id="KW-1185">Reference proteome</keyword>
<proteinExistence type="inferred from homology"/>
<organism evidence="9 10">
    <name type="scientific">Pelagibacterium halotolerans (strain DSM 22347 / JCM 15775 / CGMCC 1.7692 / B2)</name>
    <dbReference type="NCBI Taxonomy" id="1082931"/>
    <lineage>
        <taxon>Bacteria</taxon>
        <taxon>Pseudomonadati</taxon>
        <taxon>Pseudomonadota</taxon>
        <taxon>Alphaproteobacteria</taxon>
        <taxon>Hyphomicrobiales</taxon>
        <taxon>Devosiaceae</taxon>
        <taxon>Pelagibacterium</taxon>
    </lineage>
</organism>
<evidence type="ECO:0000256" key="7">
    <source>
        <dbReference type="RuleBase" id="RU365034"/>
    </source>
</evidence>
<dbReference type="Pfam" id="PF00202">
    <property type="entry name" value="Aminotran_3"/>
    <property type="match status" value="1"/>
</dbReference>
<dbReference type="GO" id="GO:0047307">
    <property type="term" value="F:diaminobutyrate-pyruvate transaminase activity"/>
    <property type="evidence" value="ECO:0007669"/>
    <property type="project" value="InterPro"/>
</dbReference>
<dbReference type="NCBIfam" id="NF006733">
    <property type="entry name" value="PRK09264.1"/>
    <property type="match status" value="1"/>
</dbReference>
<evidence type="ECO:0000256" key="1">
    <source>
        <dbReference type="ARBA" id="ARBA00001933"/>
    </source>
</evidence>
<dbReference type="AlphaFoldDB" id="G4RBN3"/>
<evidence type="ECO:0000256" key="6">
    <source>
        <dbReference type="RuleBase" id="RU003560"/>
    </source>
</evidence>
<comment type="similarity">
    <text evidence="2 6">Belongs to the class-III pyridoxal-phosphate-dependent aminotransferase family.</text>
</comment>
<evidence type="ECO:0000313" key="9">
    <source>
        <dbReference type="EMBL" id="AEQ53674.1"/>
    </source>
</evidence>
<dbReference type="InterPro" id="IPR012773">
    <property type="entry name" value="Ectoine_EctB"/>
</dbReference>
<dbReference type="NCBIfam" id="TIGR02407">
    <property type="entry name" value="ectoine_ectB"/>
    <property type="match status" value="1"/>
</dbReference>
<dbReference type="PANTHER" id="PTHR43552:SF2">
    <property type="entry name" value="DIAMINOBUTYRATE--2-OXOGLUTARATE TRANSAMINASE"/>
    <property type="match status" value="1"/>
</dbReference>
<evidence type="ECO:0000256" key="8">
    <source>
        <dbReference type="SAM" id="MobiDB-lite"/>
    </source>
</evidence>
<gene>
    <name evidence="9" type="ordered locus">KKY_3692</name>
</gene>
<dbReference type="InterPro" id="IPR015424">
    <property type="entry name" value="PyrdxlP-dep_Trfase"/>
</dbReference>
<dbReference type="PIRSF" id="PIRSF000521">
    <property type="entry name" value="Transaminase_4ab_Lys_Orn"/>
    <property type="match status" value="1"/>
</dbReference>
<dbReference type="InterPro" id="IPR049704">
    <property type="entry name" value="Aminotrans_3_PPA_site"/>
</dbReference>
<dbReference type="NCBIfam" id="TIGR00709">
    <property type="entry name" value="dat"/>
    <property type="match status" value="1"/>
</dbReference>
<feature type="compositionally biased region" description="Basic and acidic residues" evidence="8">
    <location>
        <begin position="21"/>
        <end position="38"/>
    </location>
</feature>
<keyword evidence="4 7" id="KW-0808">Transferase</keyword>
<dbReference type="GO" id="GO:0019491">
    <property type="term" value="P:ectoine biosynthetic process"/>
    <property type="evidence" value="ECO:0007669"/>
    <property type="project" value="UniProtKB-UniPathway"/>
</dbReference>
<dbReference type="EMBL" id="CP003075">
    <property type="protein sequence ID" value="AEQ53674.1"/>
    <property type="molecule type" value="Genomic_DNA"/>
</dbReference>
<dbReference type="PANTHER" id="PTHR43552">
    <property type="entry name" value="DIAMINOBUTYRATE--2-OXOGLUTARATE AMINOTRANSFERASE"/>
    <property type="match status" value="1"/>
</dbReference>
<protein>
    <recommendedName>
        <fullName evidence="7">Diaminobutyrate--2-oxoglutarate transaminase</fullName>
        <ecNumber evidence="7">2.6.1.76</ecNumber>
    </recommendedName>
    <alternativeName>
        <fullName evidence="7">DABA aminotransferase</fullName>
    </alternativeName>
</protein>
<evidence type="ECO:0000256" key="5">
    <source>
        <dbReference type="ARBA" id="ARBA00022898"/>
    </source>
</evidence>
<dbReference type="GO" id="GO:0030170">
    <property type="term" value="F:pyridoxal phosphate binding"/>
    <property type="evidence" value="ECO:0007669"/>
    <property type="project" value="InterPro"/>
</dbReference>